<protein>
    <recommendedName>
        <fullName evidence="9">Major facilitator superfamily transporter</fullName>
    </recommendedName>
</protein>
<feature type="transmembrane region" description="Helical" evidence="6">
    <location>
        <begin position="469"/>
        <end position="491"/>
    </location>
</feature>
<evidence type="ECO:0000313" key="8">
    <source>
        <dbReference type="Proteomes" id="UP001642405"/>
    </source>
</evidence>
<dbReference type="InterPro" id="IPR036259">
    <property type="entry name" value="MFS_trans_sf"/>
</dbReference>
<reference evidence="7 8" key="1">
    <citation type="submission" date="2024-01" db="EMBL/GenBank/DDBJ databases">
        <authorList>
            <person name="Allen C."/>
            <person name="Tagirdzhanova G."/>
        </authorList>
    </citation>
    <scope>NUCLEOTIDE SEQUENCE [LARGE SCALE GENOMIC DNA]</scope>
</reference>
<feature type="compositionally biased region" description="Basic and acidic residues" evidence="5">
    <location>
        <begin position="24"/>
        <end position="33"/>
    </location>
</feature>
<dbReference type="Proteomes" id="UP001642405">
    <property type="component" value="Unassembled WGS sequence"/>
</dbReference>
<evidence type="ECO:0000256" key="4">
    <source>
        <dbReference type="ARBA" id="ARBA00023136"/>
    </source>
</evidence>
<evidence type="ECO:0000256" key="6">
    <source>
        <dbReference type="SAM" id="Phobius"/>
    </source>
</evidence>
<feature type="transmembrane region" description="Helical" evidence="6">
    <location>
        <begin position="340"/>
        <end position="362"/>
    </location>
</feature>
<evidence type="ECO:0000256" key="2">
    <source>
        <dbReference type="ARBA" id="ARBA00022692"/>
    </source>
</evidence>
<evidence type="ECO:0000313" key="7">
    <source>
        <dbReference type="EMBL" id="CAK7226757.1"/>
    </source>
</evidence>
<dbReference type="PANTHER" id="PTHR23507">
    <property type="entry name" value="ZGC:174356"/>
    <property type="match status" value="1"/>
</dbReference>
<feature type="transmembrane region" description="Helical" evidence="6">
    <location>
        <begin position="309"/>
        <end position="333"/>
    </location>
</feature>
<organism evidence="7 8">
    <name type="scientific">Sporothrix curviconia</name>
    <dbReference type="NCBI Taxonomy" id="1260050"/>
    <lineage>
        <taxon>Eukaryota</taxon>
        <taxon>Fungi</taxon>
        <taxon>Dikarya</taxon>
        <taxon>Ascomycota</taxon>
        <taxon>Pezizomycotina</taxon>
        <taxon>Sordariomycetes</taxon>
        <taxon>Sordariomycetidae</taxon>
        <taxon>Ophiostomatales</taxon>
        <taxon>Ophiostomataceae</taxon>
        <taxon>Sporothrix</taxon>
    </lineage>
</organism>
<feature type="transmembrane region" description="Helical" evidence="6">
    <location>
        <begin position="240"/>
        <end position="265"/>
    </location>
</feature>
<feature type="transmembrane region" description="Helical" evidence="6">
    <location>
        <begin position="374"/>
        <end position="396"/>
    </location>
</feature>
<feature type="transmembrane region" description="Helical" evidence="6">
    <location>
        <begin position="277"/>
        <end position="294"/>
    </location>
</feature>
<evidence type="ECO:0000256" key="5">
    <source>
        <dbReference type="SAM" id="MobiDB-lite"/>
    </source>
</evidence>
<keyword evidence="4 6" id="KW-0472">Membrane</keyword>
<evidence type="ECO:0000256" key="1">
    <source>
        <dbReference type="ARBA" id="ARBA00004141"/>
    </source>
</evidence>
<dbReference type="Pfam" id="PF07690">
    <property type="entry name" value="MFS_1"/>
    <property type="match status" value="1"/>
</dbReference>
<keyword evidence="8" id="KW-1185">Reference proteome</keyword>
<feature type="region of interest" description="Disordered" evidence="5">
    <location>
        <begin position="1"/>
        <end position="134"/>
    </location>
</feature>
<feature type="transmembrane region" description="Helical" evidence="6">
    <location>
        <begin position="561"/>
        <end position="579"/>
    </location>
</feature>
<feature type="transmembrane region" description="Helical" evidence="6">
    <location>
        <begin position="585"/>
        <end position="607"/>
    </location>
</feature>
<comment type="caution">
    <text evidence="7">The sequence shown here is derived from an EMBL/GenBank/DDBJ whole genome shotgun (WGS) entry which is preliminary data.</text>
</comment>
<feature type="transmembrane region" description="Helical" evidence="6">
    <location>
        <begin position="148"/>
        <end position="169"/>
    </location>
</feature>
<proteinExistence type="predicted"/>
<dbReference type="EMBL" id="CAWUHB010000037">
    <property type="protein sequence ID" value="CAK7226757.1"/>
    <property type="molecule type" value="Genomic_DNA"/>
</dbReference>
<feature type="region of interest" description="Disordered" evidence="5">
    <location>
        <begin position="728"/>
        <end position="754"/>
    </location>
</feature>
<feature type="compositionally biased region" description="Basic and acidic residues" evidence="5">
    <location>
        <begin position="112"/>
        <end position="130"/>
    </location>
</feature>
<feature type="transmembrane region" description="Helical" evidence="6">
    <location>
        <begin position="688"/>
        <end position="710"/>
    </location>
</feature>
<gene>
    <name evidence="7" type="ORF">SCUCBS95973_006306</name>
</gene>
<feature type="transmembrane region" description="Helical" evidence="6">
    <location>
        <begin position="511"/>
        <end position="531"/>
    </location>
</feature>
<dbReference type="InterPro" id="IPR011701">
    <property type="entry name" value="MFS"/>
</dbReference>
<dbReference type="Gene3D" id="1.20.1250.20">
    <property type="entry name" value="MFS general substrate transporter like domains"/>
    <property type="match status" value="2"/>
</dbReference>
<feature type="compositionally biased region" description="Acidic residues" evidence="5">
    <location>
        <begin position="34"/>
        <end position="49"/>
    </location>
</feature>
<comment type="subcellular location">
    <subcellularLocation>
        <location evidence="1">Membrane</location>
        <topology evidence="1">Multi-pass membrane protein</topology>
    </subcellularLocation>
</comment>
<evidence type="ECO:0000256" key="3">
    <source>
        <dbReference type="ARBA" id="ARBA00022989"/>
    </source>
</evidence>
<feature type="transmembrane region" description="Helical" evidence="6">
    <location>
        <begin position="655"/>
        <end position="676"/>
    </location>
</feature>
<accession>A0ABP0C544</accession>
<name>A0ABP0C544_9PEZI</name>
<dbReference type="PANTHER" id="PTHR23507:SF1">
    <property type="entry name" value="FI18259P1-RELATED"/>
    <property type="match status" value="1"/>
</dbReference>
<dbReference type="SUPFAM" id="SSF103473">
    <property type="entry name" value="MFS general substrate transporter"/>
    <property type="match status" value="1"/>
</dbReference>
<sequence>MDRRDPHRNPSPVGTAEELLLQGDRYRDDALSRDDDDDADDADDADDEIPLILNPHSEDNTSLQQPRRPRWDWPRPAWLSKGRPPQQYELVRGYDDDDTGIAPSEAETDVEADARTSSDQRDGTSKDDGASHGPVPTATWYQAKTPGAVVFLVALILFFLTFAASLGLVPMMRLIEDEICRRYYGLDYGPPSSSGGSGQNNITLNTHLQFIEPDRAVSINGNGNGTDERMCKVDAVQAELAWLGGVASVSEALLGLLASFPWALLSDRIGRKPVFRIAFIGIALSFGWSSLVLLHRDTLSVWWMLTNEVFLLVGGGAGVAVTILHAIVVDVLVADRASGFIWLAVGAVVGSIVGPACAALIMMRGGENGRGGSAWIPIGIALFVLAPIILLLSAFLPETLPKKQAKAMATTATASSASPSSSSSSSSPSPSSTLSPYASFWTGTIPAHVRETVRHLQQTLAVLRRSRPALLLLPSFLFAPAIQGVQGGILVQSVSKRFGWSLAQTGYLVSFRGVVTVVVLVLIPLLSKYILVRAPSPASLPAKRRRRCGGLGMSETAKDLLLARGSLVWLGAGNILMAAGTSLGALVAGLVLSTLAVGFGSLTRSLITHYFLEEAKIIRAGSLPESNSPTADGAAHGKAVSDDGDGSDDDHMSRLYSLTGMVETFGSVLAGPLLAWTFSSGLSLGGGWIGLPFYYVASLCVIALVCLFLVRDGDGRHGDRGGRIRLPTTIGSHSGGQFDNDVDEEVGNGQIALR</sequence>
<keyword evidence="2 6" id="KW-0812">Transmembrane</keyword>
<evidence type="ECO:0008006" key="9">
    <source>
        <dbReference type="Google" id="ProtNLM"/>
    </source>
</evidence>
<feature type="region of interest" description="Disordered" evidence="5">
    <location>
        <begin position="628"/>
        <end position="648"/>
    </location>
</feature>
<feature type="region of interest" description="Disordered" evidence="5">
    <location>
        <begin position="411"/>
        <end position="432"/>
    </location>
</feature>
<keyword evidence="3 6" id="KW-1133">Transmembrane helix</keyword>